<dbReference type="Proteomes" id="UP000234951">
    <property type="component" value="Unassembled WGS sequence"/>
</dbReference>
<dbReference type="EMBL" id="PGVA01000074">
    <property type="protein sequence ID" value="PLR79784.1"/>
    <property type="molecule type" value="Genomic_DNA"/>
</dbReference>
<proteinExistence type="predicted"/>
<keyword evidence="4" id="KW-1185">Reference proteome</keyword>
<dbReference type="SUPFAM" id="SSF50814">
    <property type="entry name" value="Lipocalins"/>
    <property type="match status" value="1"/>
</dbReference>
<dbReference type="Gene3D" id="2.40.128.20">
    <property type="match status" value="1"/>
</dbReference>
<dbReference type="AlphaFoldDB" id="A0A2N5GG94"/>
<organism evidence="1 3">
    <name type="scientific">Bacillus canaveralius</name>
    <dbReference type="NCBI Taxonomy" id="1403243"/>
    <lineage>
        <taxon>Bacteria</taxon>
        <taxon>Bacillati</taxon>
        <taxon>Bacillota</taxon>
        <taxon>Bacilli</taxon>
        <taxon>Bacillales</taxon>
        <taxon>Bacillaceae</taxon>
        <taxon>Bacillus</taxon>
    </lineage>
</organism>
<name>A0A2N5GG94_9BACI</name>
<dbReference type="OrthoDB" id="2352933at2"/>
<dbReference type="RefSeq" id="WP_101579390.1">
    <property type="nucleotide sequence ID" value="NZ_PGVA01000074.1"/>
</dbReference>
<gene>
    <name evidence="1" type="ORF">CU635_21340</name>
    <name evidence="2" type="ORF">CVD25_16360</name>
</gene>
<dbReference type="Pfam" id="PF09148">
    <property type="entry name" value="DUF1934"/>
    <property type="match status" value="1"/>
</dbReference>
<dbReference type="EMBL" id="PGVD01000047">
    <property type="protein sequence ID" value="PLR94530.1"/>
    <property type="molecule type" value="Genomic_DNA"/>
</dbReference>
<evidence type="ECO:0000313" key="3">
    <source>
        <dbReference type="Proteomes" id="UP000234951"/>
    </source>
</evidence>
<reference evidence="1 3" key="1">
    <citation type="submission" date="2017-11" db="EMBL/GenBank/DDBJ databases">
        <title>Comparitive Functional Genomics of Dry Heat Resistant strains isolated from the Viking Spacecraft.</title>
        <authorList>
            <person name="Seuylemezian A."/>
            <person name="Cooper K."/>
            <person name="Vaishampayan P."/>
        </authorList>
    </citation>
    <scope>NUCLEOTIDE SEQUENCE [LARGE SCALE GENOMIC DNA]</scope>
    <source>
        <strain evidence="1 3">M4.6</strain>
    </source>
</reference>
<evidence type="ECO:0000313" key="2">
    <source>
        <dbReference type="EMBL" id="PLR94530.1"/>
    </source>
</evidence>
<comment type="caution">
    <text evidence="1">The sequence shown here is derived from an EMBL/GenBank/DDBJ whole genome shotgun (WGS) entry which is preliminary data.</text>
</comment>
<evidence type="ECO:0000313" key="1">
    <source>
        <dbReference type="EMBL" id="PLR79784.1"/>
    </source>
</evidence>
<accession>A0A2N5GG94</accession>
<sequence>MSNNPAEQMPVKINVKTIIQQDNDQETYELTTFGKHFHKDNDTYLQYEEAMEEGQIKTIVKIAGSDALILRSGAIKMRLALSRGQKRAGSYETPYGTFRTSATVKRLEHIVKDQACSGSLELLYDFFMENDKAGTYQMTITYEEEGQ</sequence>
<dbReference type="Proteomes" id="UP000235114">
    <property type="component" value="Unassembled WGS sequence"/>
</dbReference>
<dbReference type="InterPro" id="IPR015231">
    <property type="entry name" value="DUF1934"/>
</dbReference>
<dbReference type="InterPro" id="IPR012674">
    <property type="entry name" value="Calycin"/>
</dbReference>
<protein>
    <submittedName>
        <fullName evidence="1">DUF1934 domain-containing protein</fullName>
    </submittedName>
</protein>
<evidence type="ECO:0000313" key="4">
    <source>
        <dbReference type="Proteomes" id="UP000235114"/>
    </source>
</evidence>
<reference evidence="2 4" key="2">
    <citation type="submission" date="2017-12" db="EMBL/GenBank/DDBJ databases">
        <title>Comparative Functional Genomics of Dry Heat Resistant strains isolated from the Viking Spacecraft.</title>
        <authorList>
            <person name="Seuylemezian A."/>
            <person name="Cooper K."/>
            <person name="Vaishampayan P."/>
        </authorList>
    </citation>
    <scope>NUCLEOTIDE SEQUENCE [LARGE SCALE GENOMIC DNA]</scope>
    <source>
        <strain evidence="2 4">ATCC 29669</strain>
    </source>
</reference>